<keyword evidence="11" id="KW-1185">Reference proteome</keyword>
<dbReference type="PANTHER" id="PTHR43357:SF4">
    <property type="entry name" value="INNER MEMBRANE ABC TRANSPORTER PERMEASE PROTEIN YDCV"/>
    <property type="match status" value="1"/>
</dbReference>
<dbReference type="Proteomes" id="UP001138921">
    <property type="component" value="Unassembled WGS sequence"/>
</dbReference>
<evidence type="ECO:0000256" key="3">
    <source>
        <dbReference type="ARBA" id="ARBA00022475"/>
    </source>
</evidence>
<dbReference type="AlphaFoldDB" id="A0A9X1ACM0"/>
<keyword evidence="4" id="KW-0997">Cell inner membrane</keyword>
<keyword evidence="5 8" id="KW-0812">Transmembrane</keyword>
<dbReference type="InterPro" id="IPR035906">
    <property type="entry name" value="MetI-like_sf"/>
</dbReference>
<sequence length="285" mass="30526">MQNADRTIASPVAPITRASRPFLDSRHLLAVANILVCSFLLAPILIVIVTSFSADQFMQFPPSGWSLRWYVEFFNDRRLMDGLLLSLALASVTAVVAGVAGSLAAFAMTRMTSRFGGLIHSLHTAPLITPGVVTGLSMLIFFSAMGLRGSFTALLIGHVVLSIPFVVIIVVAGLQSFDKSIEEAAISLGASRPVAFLTVTIPAVKTSMMSAAVFAFLNSFDEVVVTLFLPGPRTKTLPVAMFEYIQHNLDPLPAAISTVLIAIAMLVVFVTARFGTIGRIMGQRL</sequence>
<keyword evidence="7 8" id="KW-0472">Membrane</keyword>
<organism evidence="10 11">
    <name type="scientific">Aminobacter anthyllidis</name>
    <dbReference type="NCBI Taxonomy" id="1035067"/>
    <lineage>
        <taxon>Bacteria</taxon>
        <taxon>Pseudomonadati</taxon>
        <taxon>Pseudomonadota</taxon>
        <taxon>Alphaproteobacteria</taxon>
        <taxon>Hyphomicrobiales</taxon>
        <taxon>Phyllobacteriaceae</taxon>
        <taxon>Aminobacter</taxon>
    </lineage>
</organism>
<feature type="transmembrane region" description="Helical" evidence="8">
    <location>
        <begin position="194"/>
        <end position="217"/>
    </location>
</feature>
<reference evidence="10" key="2">
    <citation type="submission" date="2021-03" db="EMBL/GenBank/DDBJ databases">
        <authorList>
            <person name="Artuso I."/>
            <person name="Turrini P."/>
            <person name="Pirolo M."/>
            <person name="Lugli G.A."/>
            <person name="Ventura M."/>
            <person name="Visca P."/>
        </authorList>
    </citation>
    <scope>NUCLEOTIDE SEQUENCE</scope>
    <source>
        <strain evidence="10">LMG 26462</strain>
    </source>
</reference>
<name>A0A9X1ACM0_9HYPH</name>
<feature type="transmembrane region" description="Helical" evidence="8">
    <location>
        <begin position="127"/>
        <end position="147"/>
    </location>
</feature>
<reference evidence="10" key="1">
    <citation type="journal article" date="2021" name="Microorganisms">
        <title>Phylogenomic Reconstruction and Metabolic Potential of the Genus Aminobacter.</title>
        <authorList>
            <person name="Artuso I."/>
            <person name="Turrini P."/>
            <person name="Pirolo M."/>
            <person name="Lugli G.A."/>
            <person name="Ventura M."/>
            <person name="Visca P."/>
        </authorList>
    </citation>
    <scope>NUCLEOTIDE SEQUENCE</scope>
    <source>
        <strain evidence="10">LMG 26462</strain>
    </source>
</reference>
<dbReference type="GO" id="GO:0055085">
    <property type="term" value="P:transmembrane transport"/>
    <property type="evidence" value="ECO:0007669"/>
    <property type="project" value="InterPro"/>
</dbReference>
<accession>A0A9X1ACM0</accession>
<evidence type="ECO:0000256" key="8">
    <source>
        <dbReference type="RuleBase" id="RU363032"/>
    </source>
</evidence>
<dbReference type="GO" id="GO:0005886">
    <property type="term" value="C:plasma membrane"/>
    <property type="evidence" value="ECO:0007669"/>
    <property type="project" value="UniProtKB-SubCell"/>
</dbReference>
<feature type="transmembrane region" description="Helical" evidence="8">
    <location>
        <begin position="254"/>
        <end position="275"/>
    </location>
</feature>
<feature type="domain" description="ABC transmembrane type-1" evidence="9">
    <location>
        <begin position="83"/>
        <end position="271"/>
    </location>
</feature>
<comment type="similarity">
    <text evidence="8">Belongs to the binding-protein-dependent transport system permease family.</text>
</comment>
<feature type="transmembrane region" description="Helical" evidence="8">
    <location>
        <begin position="28"/>
        <end position="52"/>
    </location>
</feature>
<evidence type="ECO:0000256" key="2">
    <source>
        <dbReference type="ARBA" id="ARBA00022448"/>
    </source>
</evidence>
<comment type="caution">
    <text evidence="10">The sequence shown here is derived from an EMBL/GenBank/DDBJ whole genome shotgun (WGS) entry which is preliminary data.</text>
</comment>
<feature type="transmembrane region" description="Helical" evidence="8">
    <location>
        <begin position="83"/>
        <end position="106"/>
    </location>
</feature>
<protein>
    <submittedName>
        <fullName evidence="10">ABC transporter permease</fullName>
    </submittedName>
</protein>
<dbReference type="PROSITE" id="PS50928">
    <property type="entry name" value="ABC_TM1"/>
    <property type="match status" value="1"/>
</dbReference>
<dbReference type="EMBL" id="JAFLWW010000004">
    <property type="protein sequence ID" value="MBT1157166.1"/>
    <property type="molecule type" value="Genomic_DNA"/>
</dbReference>
<proteinExistence type="inferred from homology"/>
<evidence type="ECO:0000256" key="7">
    <source>
        <dbReference type="ARBA" id="ARBA00023136"/>
    </source>
</evidence>
<evidence type="ECO:0000256" key="1">
    <source>
        <dbReference type="ARBA" id="ARBA00004429"/>
    </source>
</evidence>
<evidence type="ECO:0000313" key="10">
    <source>
        <dbReference type="EMBL" id="MBT1157166.1"/>
    </source>
</evidence>
<dbReference type="PANTHER" id="PTHR43357">
    <property type="entry name" value="INNER MEMBRANE ABC TRANSPORTER PERMEASE PROTEIN YDCV"/>
    <property type="match status" value="1"/>
</dbReference>
<dbReference type="SUPFAM" id="SSF161098">
    <property type="entry name" value="MetI-like"/>
    <property type="match status" value="1"/>
</dbReference>
<dbReference type="RefSeq" id="WP_214391100.1">
    <property type="nucleotide sequence ID" value="NZ_JAFLWW010000004.1"/>
</dbReference>
<keyword evidence="2 8" id="KW-0813">Transport</keyword>
<dbReference type="CDD" id="cd06261">
    <property type="entry name" value="TM_PBP2"/>
    <property type="match status" value="1"/>
</dbReference>
<evidence type="ECO:0000256" key="4">
    <source>
        <dbReference type="ARBA" id="ARBA00022519"/>
    </source>
</evidence>
<dbReference type="InterPro" id="IPR000515">
    <property type="entry name" value="MetI-like"/>
</dbReference>
<comment type="subcellular location">
    <subcellularLocation>
        <location evidence="1">Cell inner membrane</location>
        <topology evidence="1">Multi-pass membrane protein</topology>
    </subcellularLocation>
    <subcellularLocation>
        <location evidence="8">Cell membrane</location>
        <topology evidence="8">Multi-pass membrane protein</topology>
    </subcellularLocation>
</comment>
<keyword evidence="3" id="KW-1003">Cell membrane</keyword>
<evidence type="ECO:0000256" key="5">
    <source>
        <dbReference type="ARBA" id="ARBA00022692"/>
    </source>
</evidence>
<keyword evidence="6 8" id="KW-1133">Transmembrane helix</keyword>
<gene>
    <name evidence="10" type="ORF">J1C56_16340</name>
</gene>
<dbReference type="Pfam" id="PF00528">
    <property type="entry name" value="BPD_transp_1"/>
    <property type="match status" value="1"/>
</dbReference>
<evidence type="ECO:0000259" key="9">
    <source>
        <dbReference type="PROSITE" id="PS50928"/>
    </source>
</evidence>
<feature type="transmembrane region" description="Helical" evidence="8">
    <location>
        <begin position="153"/>
        <end position="174"/>
    </location>
</feature>
<evidence type="ECO:0000256" key="6">
    <source>
        <dbReference type="ARBA" id="ARBA00022989"/>
    </source>
</evidence>
<dbReference type="Gene3D" id="1.10.3720.10">
    <property type="entry name" value="MetI-like"/>
    <property type="match status" value="1"/>
</dbReference>
<evidence type="ECO:0000313" key="11">
    <source>
        <dbReference type="Proteomes" id="UP001138921"/>
    </source>
</evidence>